<dbReference type="Proteomes" id="UP001280121">
    <property type="component" value="Unassembled WGS sequence"/>
</dbReference>
<name>A0AAD9XU65_9ROSI</name>
<dbReference type="Gene3D" id="3.80.10.10">
    <property type="entry name" value="Ribonuclease Inhibitor"/>
    <property type="match status" value="1"/>
</dbReference>
<proteinExistence type="predicted"/>
<protein>
    <recommendedName>
        <fullName evidence="2">Disease resistance protein Roq1-like winged-helix domain-containing protein</fullName>
    </recommendedName>
</protein>
<evidence type="ECO:0000256" key="1">
    <source>
        <dbReference type="ARBA" id="ARBA00022737"/>
    </source>
</evidence>
<dbReference type="SUPFAM" id="SSF52058">
    <property type="entry name" value="L domain-like"/>
    <property type="match status" value="1"/>
</dbReference>
<dbReference type="GO" id="GO:0006952">
    <property type="term" value="P:defense response"/>
    <property type="evidence" value="ECO:0007669"/>
    <property type="project" value="InterPro"/>
</dbReference>
<dbReference type="PANTHER" id="PTHR11017">
    <property type="entry name" value="LEUCINE-RICH REPEAT-CONTAINING PROTEIN"/>
    <property type="match status" value="1"/>
</dbReference>
<evidence type="ECO:0000313" key="4">
    <source>
        <dbReference type="Proteomes" id="UP001280121"/>
    </source>
</evidence>
<gene>
    <name evidence="3" type="ORF">Ddye_004054</name>
</gene>
<comment type="caution">
    <text evidence="3">The sequence shown here is derived from an EMBL/GenBank/DDBJ whole genome shotgun (WGS) entry which is preliminary data.</text>
</comment>
<feature type="domain" description="Disease resistance protein Roq1-like winged-helix" evidence="2">
    <location>
        <begin position="10"/>
        <end position="42"/>
    </location>
</feature>
<dbReference type="AlphaFoldDB" id="A0AAD9XU65"/>
<evidence type="ECO:0000313" key="3">
    <source>
        <dbReference type="EMBL" id="KAK2665480.1"/>
    </source>
</evidence>
<reference evidence="3" key="1">
    <citation type="journal article" date="2023" name="Plant J.">
        <title>Genome sequences and population genomics provide insights into the demographic history, inbreeding, and mutation load of two 'living fossil' tree species of Dipteronia.</title>
        <authorList>
            <person name="Feng Y."/>
            <person name="Comes H.P."/>
            <person name="Chen J."/>
            <person name="Zhu S."/>
            <person name="Lu R."/>
            <person name="Zhang X."/>
            <person name="Li P."/>
            <person name="Qiu J."/>
            <person name="Olsen K.M."/>
            <person name="Qiu Y."/>
        </authorList>
    </citation>
    <scope>NUCLEOTIDE SEQUENCE</scope>
    <source>
        <strain evidence="3">KIB01</strain>
    </source>
</reference>
<organism evidence="3 4">
    <name type="scientific">Dipteronia dyeriana</name>
    <dbReference type="NCBI Taxonomy" id="168575"/>
    <lineage>
        <taxon>Eukaryota</taxon>
        <taxon>Viridiplantae</taxon>
        <taxon>Streptophyta</taxon>
        <taxon>Embryophyta</taxon>
        <taxon>Tracheophyta</taxon>
        <taxon>Spermatophyta</taxon>
        <taxon>Magnoliopsida</taxon>
        <taxon>eudicotyledons</taxon>
        <taxon>Gunneridae</taxon>
        <taxon>Pentapetalae</taxon>
        <taxon>rosids</taxon>
        <taxon>malvids</taxon>
        <taxon>Sapindales</taxon>
        <taxon>Sapindaceae</taxon>
        <taxon>Hippocastanoideae</taxon>
        <taxon>Acereae</taxon>
        <taxon>Dipteronia</taxon>
    </lineage>
</organism>
<keyword evidence="4" id="KW-1185">Reference proteome</keyword>
<dbReference type="InterPro" id="IPR044974">
    <property type="entry name" value="Disease_R_plants"/>
</dbReference>
<evidence type="ECO:0000259" key="2">
    <source>
        <dbReference type="Pfam" id="PF23282"/>
    </source>
</evidence>
<dbReference type="EMBL" id="JANJYI010000001">
    <property type="protein sequence ID" value="KAK2665480.1"/>
    <property type="molecule type" value="Genomic_DNA"/>
</dbReference>
<dbReference type="PANTHER" id="PTHR11017:SF527">
    <property type="entry name" value="TMV RESISTANCE PROTEIN N-LIKE"/>
    <property type="match status" value="1"/>
</dbReference>
<dbReference type="Pfam" id="PF23282">
    <property type="entry name" value="WHD_ROQ1"/>
    <property type="match status" value="1"/>
</dbReference>
<sequence>MEILNGFVPEVLVERSLITIINNLVHMQDLVQEMSWEVVREQHPKEPGKWSRLWLCKNVYQVLVENMGTLSVETIILEGDRRREVITHLKLNGKSLSGMSNLRLIIINNVDVHLSEDLEYLPNELRFLEWHGYPIEYIWKDIKLSTKNLKIINISFSHNLIKTPDFEMISNLERLNLQCCTKLCEIHKTVGSLGKLILLNLKECGNLVVFPSDIHGLKSLKILNLNAYSKLDTLSQIGGSRAFG</sequence>
<keyword evidence="1" id="KW-0677">Repeat</keyword>
<dbReference type="InterPro" id="IPR032675">
    <property type="entry name" value="LRR_dom_sf"/>
</dbReference>
<dbReference type="InterPro" id="IPR058192">
    <property type="entry name" value="WHD_ROQ1-like"/>
</dbReference>
<accession>A0AAD9XU65</accession>